<protein>
    <recommendedName>
        <fullName evidence="3">Bacterial Ig-like domain-containing protein</fullName>
    </recommendedName>
</protein>
<accession>A0A388T9Z0</accession>
<keyword evidence="2" id="KW-1185">Reference proteome</keyword>
<dbReference type="EMBL" id="BGZN01000012">
    <property type="protein sequence ID" value="GBR73476.1"/>
    <property type="molecule type" value="Genomic_DNA"/>
</dbReference>
<proteinExistence type="predicted"/>
<name>A0A388T9Z0_TERA1</name>
<evidence type="ECO:0000313" key="2">
    <source>
        <dbReference type="Proteomes" id="UP000269352"/>
    </source>
</evidence>
<organism evidence="1 2">
    <name type="scientific">Termititenax aidoneus</name>
    <dbReference type="NCBI Taxonomy" id="2218524"/>
    <lineage>
        <taxon>Bacteria</taxon>
        <taxon>Bacillati</taxon>
        <taxon>Candidatus Margulisiibacteriota</taxon>
        <taxon>Candidatus Termititenacia</taxon>
        <taxon>Candidatus Termititenacales</taxon>
        <taxon>Candidatus Termititenacaceae</taxon>
        <taxon>Candidatus Termititenax</taxon>
    </lineage>
</organism>
<dbReference type="Proteomes" id="UP000269352">
    <property type="component" value="Unassembled WGS sequence"/>
</dbReference>
<gene>
    <name evidence="1" type="ORF">NO1_0853</name>
</gene>
<feature type="non-terminal residue" evidence="1">
    <location>
        <position position="545"/>
    </location>
</feature>
<sequence length="545" mass="58952">MADPSIAVRNGKVYIVYSKASSSLLSLELIVFDDVDIDSISASSYTLDSGSEYFFYTDIAVDSQNNIYIASTYTYDGIPRFWRCNISGGTLTKTEETTHSFLLASPTQTATHLQLAISPSDDVAFVFNYAWIDSTPPQLMYDSYCYTAVHRRTAAGNWQAVTINGVQYGSAAYDASGNLYVVYTSVPCQTLNRLNYQKYDANLDKYSPDYWFPEILASKIYSPHIGFTTANIPVIQFVSGNGANYEILQISQRAPKVWTTDSLIKNVSGAGEPALFSHMVADVRDDRPDMLWWNTSDGENGTVYYNRPADYVAPWIPGMPFLKWIDGGANSGDTQVLTVNAAYDWPLRADHASPIKYDFSGSRLVTNVDWVSYNAIRAVAPFGDRQDITARVQAQDAAGNISEWSPEAYTIKTLDRTSPNGSVIINSGAQYTSKNAVSLALAYADSTNGTAGQSGVNGVSINGSAWLTISGATSTSATTFTNDGLNTVNVQYKDGSGNTSAVYSDTIYLDTALPSGSVASVAGGVEYGGNTYVDLVNGGVSLNLV</sequence>
<dbReference type="AlphaFoldDB" id="A0A388T9Z0"/>
<evidence type="ECO:0000313" key="1">
    <source>
        <dbReference type="EMBL" id="GBR73476.1"/>
    </source>
</evidence>
<reference evidence="1 2" key="1">
    <citation type="journal article" date="2019" name="ISME J.">
        <title>Genome analyses of uncultured TG2/ZB3 bacteria in 'Margulisbacteria' specifically attached to ectosymbiotic spirochetes of protists in the termite gut.</title>
        <authorList>
            <person name="Utami Y.D."/>
            <person name="Kuwahara H."/>
            <person name="Igai K."/>
            <person name="Murakami T."/>
            <person name="Sugaya K."/>
            <person name="Morikawa T."/>
            <person name="Nagura Y."/>
            <person name="Yuki M."/>
            <person name="Deevong P."/>
            <person name="Inoue T."/>
            <person name="Kihara K."/>
            <person name="Lo N."/>
            <person name="Yamada A."/>
            <person name="Ohkuma M."/>
            <person name="Hongoh Y."/>
        </authorList>
    </citation>
    <scope>NUCLEOTIDE SEQUENCE [LARGE SCALE GENOMIC DNA]</scope>
    <source>
        <strain evidence="1">NkOx7-01</strain>
    </source>
</reference>
<comment type="caution">
    <text evidence="1">The sequence shown here is derived from an EMBL/GenBank/DDBJ whole genome shotgun (WGS) entry which is preliminary data.</text>
</comment>
<evidence type="ECO:0008006" key="3">
    <source>
        <dbReference type="Google" id="ProtNLM"/>
    </source>
</evidence>